<evidence type="ECO:0000313" key="2">
    <source>
        <dbReference type="EMBL" id="KAH8503122.1"/>
    </source>
</evidence>
<name>A0A8T2YDL2_POPDE</name>
<dbReference type="Proteomes" id="UP000807159">
    <property type="component" value="Chromosome 7"/>
</dbReference>
<sequence length="76" mass="8591">MILKSDNKISRPTLPDKEAEPREDTYGGWVSANGTTAIPDVKGSVAENNSIKNVRMRTEKSLVKKRYSPRQQQRNC</sequence>
<keyword evidence="3" id="KW-1185">Reference proteome</keyword>
<feature type="non-terminal residue" evidence="2">
    <location>
        <position position="1"/>
    </location>
</feature>
<organism evidence="2 3">
    <name type="scientific">Populus deltoides</name>
    <name type="common">Eastern poplar</name>
    <name type="synonym">Eastern cottonwood</name>
    <dbReference type="NCBI Taxonomy" id="3696"/>
    <lineage>
        <taxon>Eukaryota</taxon>
        <taxon>Viridiplantae</taxon>
        <taxon>Streptophyta</taxon>
        <taxon>Embryophyta</taxon>
        <taxon>Tracheophyta</taxon>
        <taxon>Spermatophyta</taxon>
        <taxon>Magnoliopsida</taxon>
        <taxon>eudicotyledons</taxon>
        <taxon>Gunneridae</taxon>
        <taxon>Pentapetalae</taxon>
        <taxon>rosids</taxon>
        <taxon>fabids</taxon>
        <taxon>Malpighiales</taxon>
        <taxon>Salicaceae</taxon>
        <taxon>Saliceae</taxon>
        <taxon>Populus</taxon>
    </lineage>
</organism>
<evidence type="ECO:0000313" key="3">
    <source>
        <dbReference type="Proteomes" id="UP000807159"/>
    </source>
</evidence>
<evidence type="ECO:0000256" key="1">
    <source>
        <dbReference type="SAM" id="MobiDB-lite"/>
    </source>
</evidence>
<accession>A0A8T2YDL2</accession>
<reference evidence="2" key="1">
    <citation type="journal article" date="2021" name="J. Hered.">
        <title>Genome Assembly of Salicaceae Populus deltoides (Eastern Cottonwood) I-69 Based on Nanopore Sequencing and Hi-C Technologies.</title>
        <authorList>
            <person name="Bai S."/>
            <person name="Wu H."/>
            <person name="Zhang J."/>
            <person name="Pan Z."/>
            <person name="Zhao W."/>
            <person name="Li Z."/>
            <person name="Tong C."/>
        </authorList>
    </citation>
    <scope>NUCLEOTIDE SEQUENCE</scope>
    <source>
        <tissue evidence="2">Leaf</tissue>
    </source>
</reference>
<dbReference type="EMBL" id="JACEGQ020000007">
    <property type="protein sequence ID" value="KAH8503122.1"/>
    <property type="molecule type" value="Genomic_DNA"/>
</dbReference>
<comment type="caution">
    <text evidence="2">The sequence shown here is derived from an EMBL/GenBank/DDBJ whole genome shotgun (WGS) entry which is preliminary data.</text>
</comment>
<dbReference type="AlphaFoldDB" id="A0A8T2YDL2"/>
<feature type="region of interest" description="Disordered" evidence="1">
    <location>
        <begin position="1"/>
        <end position="76"/>
    </location>
</feature>
<gene>
    <name evidence="2" type="ORF">H0E87_014435</name>
</gene>
<proteinExistence type="predicted"/>
<feature type="compositionally biased region" description="Basic and acidic residues" evidence="1">
    <location>
        <begin position="1"/>
        <end position="25"/>
    </location>
</feature>
<protein>
    <submittedName>
        <fullName evidence="2">Uncharacterized protein</fullName>
    </submittedName>
</protein>